<keyword evidence="5" id="KW-0049">Antioxidant</keyword>
<evidence type="ECO:0000256" key="7">
    <source>
        <dbReference type="ARBA" id="ARBA00023157"/>
    </source>
</evidence>
<proteinExistence type="inferred from homology"/>
<gene>
    <name evidence="14" type="ORF">MNR06_04215</name>
</gene>
<dbReference type="PIRSF" id="PIRSF000239">
    <property type="entry name" value="AHPC"/>
    <property type="match status" value="1"/>
</dbReference>
<accession>A0ABY4CCI9</accession>
<reference evidence="14" key="1">
    <citation type="submission" date="2022-03" db="EMBL/GenBank/DDBJ databases">
        <title>Genome Identification and Characterization of new species Bdellovibrio reynosense LBG001 sp. nov. from a Mexico soil sample.</title>
        <authorList>
            <person name="Camilli A."/>
            <person name="Ajao Y."/>
            <person name="Guo X."/>
        </authorList>
    </citation>
    <scope>NUCLEOTIDE SEQUENCE</scope>
    <source>
        <strain evidence="14">LBG001</strain>
    </source>
</reference>
<evidence type="ECO:0000256" key="6">
    <source>
        <dbReference type="ARBA" id="ARBA00023002"/>
    </source>
</evidence>
<evidence type="ECO:0000313" key="14">
    <source>
        <dbReference type="EMBL" id="UOF02159.1"/>
    </source>
</evidence>
<comment type="catalytic activity">
    <reaction evidence="12">
        <text>a hydroperoxide + [thioredoxin]-dithiol = an alcohol + [thioredoxin]-disulfide + H2O</text>
        <dbReference type="Rhea" id="RHEA:62620"/>
        <dbReference type="Rhea" id="RHEA-COMP:10698"/>
        <dbReference type="Rhea" id="RHEA-COMP:10700"/>
        <dbReference type="ChEBI" id="CHEBI:15377"/>
        <dbReference type="ChEBI" id="CHEBI:29950"/>
        <dbReference type="ChEBI" id="CHEBI:30879"/>
        <dbReference type="ChEBI" id="CHEBI:35924"/>
        <dbReference type="ChEBI" id="CHEBI:50058"/>
        <dbReference type="EC" id="1.11.1.24"/>
    </reaction>
</comment>
<dbReference type="InterPro" id="IPR024706">
    <property type="entry name" value="Peroxiredoxin_AhpC-typ"/>
</dbReference>
<dbReference type="InterPro" id="IPR036249">
    <property type="entry name" value="Thioredoxin-like_sf"/>
</dbReference>
<dbReference type="PANTHER" id="PTHR42801:SF4">
    <property type="entry name" value="AHPC_TSA FAMILY PROTEIN"/>
    <property type="match status" value="1"/>
</dbReference>
<evidence type="ECO:0000256" key="10">
    <source>
        <dbReference type="ARBA" id="ARBA00038489"/>
    </source>
</evidence>
<dbReference type="InterPro" id="IPR050924">
    <property type="entry name" value="Peroxiredoxin_BCP/PrxQ"/>
</dbReference>
<dbReference type="Pfam" id="PF00578">
    <property type="entry name" value="AhpC-TSA"/>
    <property type="match status" value="1"/>
</dbReference>
<comment type="function">
    <text evidence="1">Thiol-specific peroxidase that catalyzes the reduction of hydrogen peroxide and organic hydroperoxides to water and alcohols, respectively. Plays a role in cell protection against oxidative stress by detoxifying peroxides and as sensor of hydrogen peroxide-mediated signaling events.</text>
</comment>
<evidence type="ECO:0000256" key="5">
    <source>
        <dbReference type="ARBA" id="ARBA00022862"/>
    </source>
</evidence>
<name>A0ABY4CCI9_9BACT</name>
<evidence type="ECO:0000259" key="13">
    <source>
        <dbReference type="PROSITE" id="PS51352"/>
    </source>
</evidence>
<dbReference type="EC" id="1.11.1.24" evidence="3"/>
<keyword evidence="15" id="KW-1185">Reference proteome</keyword>
<keyword evidence="7" id="KW-1015">Disulfide bond</keyword>
<feature type="domain" description="Thioredoxin" evidence="13">
    <location>
        <begin position="5"/>
        <end position="157"/>
    </location>
</feature>
<keyword evidence="8" id="KW-0676">Redox-active center</keyword>
<sequence length="157" mass="18083">MPAKIELGKKVPNFKIPSSTGEDFSLSSKKGKKILLYFYPKDSTPGCTTEGIEFNELLSQFKKQNTEVYGISRDTLKSHDKFICKYDFKFELLSDESEELCKIFDVIKEKNMYGKKVMGIERSTFIIDEDQKLVGEFRKIKAQGHAAEMLKFIKTLK</sequence>
<dbReference type="PROSITE" id="PS51352">
    <property type="entry name" value="THIOREDOXIN_2"/>
    <property type="match status" value="1"/>
</dbReference>
<protein>
    <recommendedName>
        <fullName evidence="3">thioredoxin-dependent peroxiredoxin</fullName>
        <ecNumber evidence="3">1.11.1.24</ecNumber>
    </recommendedName>
    <alternativeName>
        <fullName evidence="9">Thioredoxin peroxidase</fullName>
    </alternativeName>
    <alternativeName>
        <fullName evidence="11">Thioredoxin-dependent peroxiredoxin Bcp</fullName>
    </alternativeName>
</protein>
<evidence type="ECO:0000256" key="11">
    <source>
        <dbReference type="ARBA" id="ARBA00042639"/>
    </source>
</evidence>
<evidence type="ECO:0000256" key="1">
    <source>
        <dbReference type="ARBA" id="ARBA00003330"/>
    </source>
</evidence>
<dbReference type="SUPFAM" id="SSF52833">
    <property type="entry name" value="Thioredoxin-like"/>
    <property type="match status" value="1"/>
</dbReference>
<dbReference type="InterPro" id="IPR013766">
    <property type="entry name" value="Thioredoxin_domain"/>
</dbReference>
<evidence type="ECO:0000256" key="2">
    <source>
        <dbReference type="ARBA" id="ARBA00011245"/>
    </source>
</evidence>
<dbReference type="Gene3D" id="3.40.30.10">
    <property type="entry name" value="Glutaredoxin"/>
    <property type="match status" value="1"/>
</dbReference>
<comment type="subunit">
    <text evidence="2">Monomer.</text>
</comment>
<dbReference type="PANTHER" id="PTHR42801">
    <property type="entry name" value="THIOREDOXIN-DEPENDENT PEROXIDE REDUCTASE"/>
    <property type="match status" value="1"/>
</dbReference>
<dbReference type="InterPro" id="IPR000866">
    <property type="entry name" value="AhpC/TSA"/>
</dbReference>
<dbReference type="CDD" id="cd03017">
    <property type="entry name" value="PRX_BCP"/>
    <property type="match status" value="1"/>
</dbReference>
<evidence type="ECO:0000256" key="12">
    <source>
        <dbReference type="ARBA" id="ARBA00049091"/>
    </source>
</evidence>
<dbReference type="RefSeq" id="WP_243538962.1">
    <property type="nucleotide sequence ID" value="NZ_CP093442.1"/>
</dbReference>
<organism evidence="14 15">
    <name type="scientific">Bdellovibrio reynosensis</name>
    <dbReference type="NCBI Taxonomy" id="2835041"/>
    <lineage>
        <taxon>Bacteria</taxon>
        <taxon>Pseudomonadati</taxon>
        <taxon>Bdellovibrionota</taxon>
        <taxon>Bdellovibrionia</taxon>
        <taxon>Bdellovibrionales</taxon>
        <taxon>Pseudobdellovibrionaceae</taxon>
        <taxon>Bdellovibrio</taxon>
    </lineage>
</organism>
<comment type="similarity">
    <text evidence="10">Belongs to the peroxiredoxin family. BCP/PrxQ subfamily.</text>
</comment>
<evidence type="ECO:0000256" key="9">
    <source>
        <dbReference type="ARBA" id="ARBA00032824"/>
    </source>
</evidence>
<evidence type="ECO:0000256" key="4">
    <source>
        <dbReference type="ARBA" id="ARBA00022559"/>
    </source>
</evidence>
<dbReference type="Proteomes" id="UP000830116">
    <property type="component" value="Chromosome"/>
</dbReference>
<evidence type="ECO:0000313" key="15">
    <source>
        <dbReference type="Proteomes" id="UP000830116"/>
    </source>
</evidence>
<evidence type="ECO:0000256" key="3">
    <source>
        <dbReference type="ARBA" id="ARBA00013017"/>
    </source>
</evidence>
<dbReference type="EMBL" id="CP093442">
    <property type="protein sequence ID" value="UOF02159.1"/>
    <property type="molecule type" value="Genomic_DNA"/>
</dbReference>
<keyword evidence="6" id="KW-0560">Oxidoreductase</keyword>
<keyword evidence="4" id="KW-0575">Peroxidase</keyword>
<evidence type="ECO:0000256" key="8">
    <source>
        <dbReference type="ARBA" id="ARBA00023284"/>
    </source>
</evidence>